<evidence type="ECO:0000256" key="5">
    <source>
        <dbReference type="ARBA" id="ARBA00023136"/>
    </source>
</evidence>
<dbReference type="GO" id="GO:0005384">
    <property type="term" value="F:manganese ion transmembrane transporter activity"/>
    <property type="evidence" value="ECO:0007669"/>
    <property type="project" value="TreeGrafter"/>
</dbReference>
<feature type="transmembrane region" description="Helical" evidence="6">
    <location>
        <begin position="203"/>
        <end position="222"/>
    </location>
</feature>
<dbReference type="Proteomes" id="UP000014227">
    <property type="component" value="Chromosome I"/>
</dbReference>
<name>S0EVE0_CHTCT</name>
<dbReference type="PANTHER" id="PTHR11706:SF33">
    <property type="entry name" value="NATURAL RESISTANCE-ASSOCIATED MACROPHAGE PROTEIN 2"/>
    <property type="match status" value="1"/>
</dbReference>
<feature type="transmembrane region" description="Helical" evidence="6">
    <location>
        <begin position="163"/>
        <end position="183"/>
    </location>
</feature>
<dbReference type="OrthoDB" id="141480at2"/>
<dbReference type="eggNOG" id="COG1914">
    <property type="taxonomic scope" value="Bacteria"/>
</dbReference>
<feature type="transmembrane region" description="Helical" evidence="6">
    <location>
        <begin position="407"/>
        <end position="426"/>
    </location>
</feature>
<protein>
    <submittedName>
        <fullName evidence="7">Mn2+ and Fe2+ transporters of the NRAMP family</fullName>
    </submittedName>
</protein>
<evidence type="ECO:0000256" key="6">
    <source>
        <dbReference type="SAM" id="Phobius"/>
    </source>
</evidence>
<dbReference type="HOGENOM" id="CLU_020088_6_1_0"/>
<dbReference type="GO" id="GO:0005886">
    <property type="term" value="C:plasma membrane"/>
    <property type="evidence" value="ECO:0007669"/>
    <property type="project" value="TreeGrafter"/>
</dbReference>
<feature type="transmembrane region" description="Helical" evidence="6">
    <location>
        <begin position="100"/>
        <end position="128"/>
    </location>
</feature>
<dbReference type="KEGG" id="ccz:CCALI_00488"/>
<proteinExistence type="predicted"/>
<comment type="subcellular location">
    <subcellularLocation>
        <location evidence="1">Membrane</location>
        <topology evidence="1">Multi-pass membrane protein</topology>
    </subcellularLocation>
</comment>
<dbReference type="PATRIC" id="fig|1303518.3.peg.496"/>
<gene>
    <name evidence="7" type="ORF">CCALI_00488</name>
</gene>
<dbReference type="InParanoid" id="S0EVE0"/>
<keyword evidence="4 6" id="KW-1133">Transmembrane helix</keyword>
<dbReference type="EMBL" id="HF951689">
    <property type="protein sequence ID" value="CCW34322.1"/>
    <property type="molecule type" value="Genomic_DNA"/>
</dbReference>
<evidence type="ECO:0000256" key="3">
    <source>
        <dbReference type="ARBA" id="ARBA00022692"/>
    </source>
</evidence>
<feature type="transmembrane region" description="Helical" evidence="6">
    <location>
        <begin position="339"/>
        <end position="357"/>
    </location>
</feature>
<dbReference type="InterPro" id="IPR001046">
    <property type="entry name" value="NRAMP_fam"/>
</dbReference>
<dbReference type="Pfam" id="PF01566">
    <property type="entry name" value="Nramp"/>
    <property type="match status" value="1"/>
</dbReference>
<evidence type="ECO:0000313" key="7">
    <source>
        <dbReference type="EMBL" id="CCW34322.1"/>
    </source>
</evidence>
<feature type="transmembrane region" description="Helical" evidence="6">
    <location>
        <begin position="363"/>
        <end position="386"/>
    </location>
</feature>
<sequence length="434" mass="47819">MTILKEQTKTKGHVVRHRWQKELLTFLLVFGPGLIVMEADNDAGAVSTYTQAGAQYGTHLLWVLLLLLPITYFVQEMVARLGIATGQGHAAMIYRRFGKWWGFFSLMDLLIVNFLTIVTEFAAIALAWEKMGVSPYIAVPVFAIGLIVLVVTGHYLRWERPTIVLCLLDSIWLIVAMLCHPVSKQVVHDSIVPNIPPGGLTSNLVFLVIALVGTTIAPWQLFFQQSCVADKRLRFSDLKWERLDTFLGACFTIIVAGCMMLAGDAAYRHHINYTDPAQMAVALGPIIGPFVKYAILLLMCNAAVLGATAVSLSSAWAFGEVKGWKHTLNATFKEAPGFYSIYAICVLLAAGIVLIPGAPLQLIIISVQVLAGIMLPAAIVFLQLLLNDRELLGEEFTNKPWNNWINWIIIILLFALSFILAAQVIAPNLFPASS</sequence>
<dbReference type="GO" id="GO:0034755">
    <property type="term" value="P:iron ion transmembrane transport"/>
    <property type="evidence" value="ECO:0007669"/>
    <property type="project" value="TreeGrafter"/>
</dbReference>
<dbReference type="STRING" id="454171.CP488_00666"/>
<feature type="transmembrane region" description="Helical" evidence="6">
    <location>
        <begin position="21"/>
        <end position="39"/>
    </location>
</feature>
<dbReference type="GO" id="GO:0015086">
    <property type="term" value="F:cadmium ion transmembrane transporter activity"/>
    <property type="evidence" value="ECO:0007669"/>
    <property type="project" value="TreeGrafter"/>
</dbReference>
<evidence type="ECO:0000256" key="2">
    <source>
        <dbReference type="ARBA" id="ARBA00022448"/>
    </source>
</evidence>
<feature type="transmembrane region" description="Helical" evidence="6">
    <location>
        <begin position="134"/>
        <end position="156"/>
    </location>
</feature>
<keyword evidence="5 6" id="KW-0472">Membrane</keyword>
<keyword evidence="2" id="KW-0813">Transport</keyword>
<dbReference type="NCBIfam" id="NF037982">
    <property type="entry name" value="Nramp_1"/>
    <property type="match status" value="1"/>
</dbReference>
<dbReference type="PANTHER" id="PTHR11706">
    <property type="entry name" value="SOLUTE CARRIER PROTEIN FAMILY 11 MEMBER"/>
    <property type="match status" value="1"/>
</dbReference>
<organism evidence="7 8">
    <name type="scientific">Chthonomonas calidirosea (strain DSM 23976 / ICMP 18418 / T49)</name>
    <dbReference type="NCBI Taxonomy" id="1303518"/>
    <lineage>
        <taxon>Bacteria</taxon>
        <taxon>Bacillati</taxon>
        <taxon>Armatimonadota</taxon>
        <taxon>Chthonomonadia</taxon>
        <taxon>Chthonomonadales</taxon>
        <taxon>Chthonomonadaceae</taxon>
        <taxon>Chthonomonas</taxon>
    </lineage>
</organism>
<feature type="transmembrane region" description="Helical" evidence="6">
    <location>
        <begin position="243"/>
        <end position="263"/>
    </location>
</feature>
<feature type="transmembrane region" description="Helical" evidence="6">
    <location>
        <begin position="293"/>
        <end position="318"/>
    </location>
</feature>
<evidence type="ECO:0000256" key="4">
    <source>
        <dbReference type="ARBA" id="ARBA00022989"/>
    </source>
</evidence>
<dbReference type="RefSeq" id="WP_016481884.1">
    <property type="nucleotide sequence ID" value="NC_021487.1"/>
</dbReference>
<evidence type="ECO:0000256" key="1">
    <source>
        <dbReference type="ARBA" id="ARBA00004141"/>
    </source>
</evidence>
<keyword evidence="3 6" id="KW-0812">Transmembrane</keyword>
<dbReference type="AlphaFoldDB" id="S0EVE0"/>
<feature type="transmembrane region" description="Helical" evidence="6">
    <location>
        <begin position="59"/>
        <end position="79"/>
    </location>
</feature>
<evidence type="ECO:0000313" key="8">
    <source>
        <dbReference type="Proteomes" id="UP000014227"/>
    </source>
</evidence>
<accession>S0EVE0</accession>
<keyword evidence="8" id="KW-1185">Reference proteome</keyword>
<reference evidence="8" key="1">
    <citation type="submission" date="2013-03" db="EMBL/GenBank/DDBJ databases">
        <title>Genome sequence of Chthonomonas calidirosea, the first sequenced genome from the Armatimonadetes phylum (formally candidate division OP10).</title>
        <authorList>
            <person name="Lee K.C.Y."/>
            <person name="Morgan X.C."/>
            <person name="Dunfield P.F."/>
            <person name="Tamas I."/>
            <person name="Houghton K.M."/>
            <person name="Vyssotski M."/>
            <person name="Ryan J.L.J."/>
            <person name="Lagutin K."/>
            <person name="McDonald I.R."/>
            <person name="Stott M.B."/>
        </authorList>
    </citation>
    <scope>NUCLEOTIDE SEQUENCE [LARGE SCALE GENOMIC DNA]</scope>
    <source>
        <strain evidence="8">DSM 23976 / ICMP 18418 / T49</strain>
    </source>
</reference>